<feature type="region of interest" description="Disordered" evidence="1">
    <location>
        <begin position="1"/>
        <end position="36"/>
    </location>
</feature>
<evidence type="ECO:0000256" key="1">
    <source>
        <dbReference type="SAM" id="MobiDB-lite"/>
    </source>
</evidence>
<gene>
    <name evidence="2" type="ORF">GMARGA_LOCUS2983</name>
</gene>
<evidence type="ECO:0000313" key="2">
    <source>
        <dbReference type="EMBL" id="CAG8517377.1"/>
    </source>
</evidence>
<proteinExistence type="predicted"/>
<reference evidence="2 3" key="1">
    <citation type="submission" date="2021-06" db="EMBL/GenBank/DDBJ databases">
        <authorList>
            <person name="Kallberg Y."/>
            <person name="Tangrot J."/>
            <person name="Rosling A."/>
        </authorList>
    </citation>
    <scope>NUCLEOTIDE SEQUENCE [LARGE SCALE GENOMIC DNA]</scope>
    <source>
        <strain evidence="2 3">120-4 pot B 10/14</strain>
    </source>
</reference>
<dbReference type="EMBL" id="CAJVQB010001018">
    <property type="protein sequence ID" value="CAG8517377.1"/>
    <property type="molecule type" value="Genomic_DNA"/>
</dbReference>
<name>A0ABM8W3S4_GIGMA</name>
<comment type="caution">
    <text evidence="2">The sequence shown here is derived from an EMBL/GenBank/DDBJ whole genome shotgun (WGS) entry which is preliminary data.</text>
</comment>
<feature type="compositionally biased region" description="Polar residues" evidence="1">
    <location>
        <begin position="24"/>
        <end position="36"/>
    </location>
</feature>
<protein>
    <submittedName>
        <fullName evidence="2">21771_t:CDS:1</fullName>
    </submittedName>
</protein>
<organism evidence="2 3">
    <name type="scientific">Gigaspora margarita</name>
    <dbReference type="NCBI Taxonomy" id="4874"/>
    <lineage>
        <taxon>Eukaryota</taxon>
        <taxon>Fungi</taxon>
        <taxon>Fungi incertae sedis</taxon>
        <taxon>Mucoromycota</taxon>
        <taxon>Glomeromycotina</taxon>
        <taxon>Glomeromycetes</taxon>
        <taxon>Diversisporales</taxon>
        <taxon>Gigasporaceae</taxon>
        <taxon>Gigaspora</taxon>
    </lineage>
</organism>
<evidence type="ECO:0000313" key="3">
    <source>
        <dbReference type="Proteomes" id="UP000789901"/>
    </source>
</evidence>
<keyword evidence="3" id="KW-1185">Reference proteome</keyword>
<dbReference type="Proteomes" id="UP000789901">
    <property type="component" value="Unassembled WGS sequence"/>
</dbReference>
<sequence length="70" mass="8197">MVTPKIERKRQQHKQQYDNMTIPEISNTSQRNHSTYKSIKKSKNTYELQIKCQSDSIATKHQKPAKAPIL</sequence>
<accession>A0ABM8W3S4</accession>